<reference evidence="2" key="1">
    <citation type="journal article" date="2014" name="Front. Microbiol.">
        <title>High frequency of phylogenetically diverse reductive dehalogenase-homologous genes in deep subseafloor sedimentary metagenomes.</title>
        <authorList>
            <person name="Kawai M."/>
            <person name="Futagami T."/>
            <person name="Toyoda A."/>
            <person name="Takaki Y."/>
            <person name="Nishi S."/>
            <person name="Hori S."/>
            <person name="Arai W."/>
            <person name="Tsubouchi T."/>
            <person name="Morono Y."/>
            <person name="Uchiyama I."/>
            <person name="Ito T."/>
            <person name="Fujiyama A."/>
            <person name="Inagaki F."/>
            <person name="Takami H."/>
        </authorList>
    </citation>
    <scope>NUCLEOTIDE SEQUENCE</scope>
    <source>
        <strain evidence="2">Expedition CK06-06</strain>
    </source>
</reference>
<proteinExistence type="predicted"/>
<protein>
    <submittedName>
        <fullName evidence="2">Uncharacterized protein</fullName>
    </submittedName>
</protein>
<dbReference type="AlphaFoldDB" id="X1EUT2"/>
<organism evidence="2">
    <name type="scientific">marine sediment metagenome</name>
    <dbReference type="NCBI Taxonomy" id="412755"/>
    <lineage>
        <taxon>unclassified sequences</taxon>
        <taxon>metagenomes</taxon>
        <taxon>ecological metagenomes</taxon>
    </lineage>
</organism>
<dbReference type="EMBL" id="BART01039864">
    <property type="protein sequence ID" value="GAH24045.1"/>
    <property type="molecule type" value="Genomic_DNA"/>
</dbReference>
<name>X1EUT2_9ZZZZ</name>
<sequence length="109" mass="12324">EKEKAETTMETANKRGFWMGREKIPTPKGSKMRVVTRPKAMPPNIFPESIVLKARGAISRRSKDLSLLPRAMITVSMLEAPKKVVMAIRPGRNCIISRIPRIEKVKIIN</sequence>
<accession>X1EUT2</accession>
<evidence type="ECO:0000256" key="1">
    <source>
        <dbReference type="SAM" id="MobiDB-lite"/>
    </source>
</evidence>
<feature type="non-terminal residue" evidence="2">
    <location>
        <position position="109"/>
    </location>
</feature>
<evidence type="ECO:0000313" key="2">
    <source>
        <dbReference type="EMBL" id="GAH24045.1"/>
    </source>
</evidence>
<feature type="region of interest" description="Disordered" evidence="1">
    <location>
        <begin position="1"/>
        <end position="33"/>
    </location>
</feature>
<feature type="non-terminal residue" evidence="2">
    <location>
        <position position="1"/>
    </location>
</feature>
<comment type="caution">
    <text evidence="2">The sequence shown here is derived from an EMBL/GenBank/DDBJ whole genome shotgun (WGS) entry which is preliminary data.</text>
</comment>
<gene>
    <name evidence="2" type="ORF">S01H4_65260</name>
</gene>